<evidence type="ECO:0000256" key="1">
    <source>
        <dbReference type="SAM" id="MobiDB-lite"/>
    </source>
</evidence>
<evidence type="ECO:0000313" key="3">
    <source>
        <dbReference type="Proteomes" id="UP000607653"/>
    </source>
</evidence>
<proteinExistence type="predicted"/>
<reference evidence="2 3" key="1">
    <citation type="journal article" date="2020" name="Mol. Biol. Evol.">
        <title>Distinct Expression and Methylation Patterns for Genes with Different Fates following a Single Whole-Genome Duplication in Flowering Plants.</title>
        <authorList>
            <person name="Shi T."/>
            <person name="Rahmani R.S."/>
            <person name="Gugger P.F."/>
            <person name="Wang M."/>
            <person name="Li H."/>
            <person name="Zhang Y."/>
            <person name="Li Z."/>
            <person name="Wang Q."/>
            <person name="Van de Peer Y."/>
            <person name="Marchal K."/>
            <person name="Chen J."/>
        </authorList>
    </citation>
    <scope>NUCLEOTIDE SEQUENCE [LARGE SCALE GENOMIC DNA]</scope>
    <source>
        <tissue evidence="2">Leaf</tissue>
    </source>
</reference>
<evidence type="ECO:0000313" key="2">
    <source>
        <dbReference type="EMBL" id="DAD46828.1"/>
    </source>
</evidence>
<feature type="region of interest" description="Disordered" evidence="1">
    <location>
        <begin position="1"/>
        <end position="39"/>
    </location>
</feature>
<dbReference type="EMBL" id="DUZY01000008">
    <property type="protein sequence ID" value="DAD46828.1"/>
    <property type="molecule type" value="Genomic_DNA"/>
</dbReference>
<dbReference type="AlphaFoldDB" id="A0A822ZY33"/>
<accession>A0A822ZY33</accession>
<protein>
    <submittedName>
        <fullName evidence="2">Uncharacterized protein</fullName>
    </submittedName>
</protein>
<organism evidence="2 3">
    <name type="scientific">Nelumbo nucifera</name>
    <name type="common">Sacred lotus</name>
    <dbReference type="NCBI Taxonomy" id="4432"/>
    <lineage>
        <taxon>Eukaryota</taxon>
        <taxon>Viridiplantae</taxon>
        <taxon>Streptophyta</taxon>
        <taxon>Embryophyta</taxon>
        <taxon>Tracheophyta</taxon>
        <taxon>Spermatophyta</taxon>
        <taxon>Magnoliopsida</taxon>
        <taxon>Proteales</taxon>
        <taxon>Nelumbonaceae</taxon>
        <taxon>Nelumbo</taxon>
    </lineage>
</organism>
<gene>
    <name evidence="2" type="ORF">HUJ06_016765</name>
</gene>
<feature type="compositionally biased region" description="Polar residues" evidence="1">
    <location>
        <begin position="28"/>
        <end position="39"/>
    </location>
</feature>
<dbReference type="Proteomes" id="UP000607653">
    <property type="component" value="Unassembled WGS sequence"/>
</dbReference>
<keyword evidence="3" id="KW-1185">Reference proteome</keyword>
<sequence>MPTTRNQSQEERIDQMMPTQPRKEVDQEGSSSGGLQLNDTFNLRSPKLVFPMYSGDDPSPWIYRAERYFDVHEIPVGQRVQIASIHLDGEASLCYQWYRRSHPQLS</sequence>
<comment type="caution">
    <text evidence="2">The sequence shown here is derived from an EMBL/GenBank/DDBJ whole genome shotgun (WGS) entry which is preliminary data.</text>
</comment>
<name>A0A822ZY33_NELNU</name>